<evidence type="ECO:0000313" key="3">
    <source>
        <dbReference type="Proteomes" id="UP000298225"/>
    </source>
</evidence>
<keyword evidence="1" id="KW-1133">Transmembrane helix</keyword>
<organism evidence="2 3">
    <name type="scientific">Bradyrhizobium frederickii</name>
    <dbReference type="NCBI Taxonomy" id="2560054"/>
    <lineage>
        <taxon>Bacteria</taxon>
        <taxon>Pseudomonadati</taxon>
        <taxon>Pseudomonadota</taxon>
        <taxon>Alphaproteobacteria</taxon>
        <taxon>Hyphomicrobiales</taxon>
        <taxon>Nitrobacteraceae</taxon>
        <taxon>Bradyrhizobium</taxon>
    </lineage>
</organism>
<reference evidence="2 3" key="1">
    <citation type="submission" date="2019-03" db="EMBL/GenBank/DDBJ databases">
        <title>Bradyrhizobium strains diversity isolated from Chamaecrista fasciculata.</title>
        <authorList>
            <person name="Urquiaga M.C.O."/>
            <person name="Hungria M."/>
            <person name="Delamuta J.R.M."/>
        </authorList>
    </citation>
    <scope>NUCLEOTIDE SEQUENCE [LARGE SCALE GENOMIC DNA]</scope>
    <source>
        <strain evidence="2 3">CNPSo 3424</strain>
    </source>
</reference>
<keyword evidence="1" id="KW-0472">Membrane</keyword>
<dbReference type="AlphaFoldDB" id="A0A4Y9L2X6"/>
<dbReference type="EMBL" id="SPQU01000009">
    <property type="protein sequence ID" value="TFV37156.1"/>
    <property type="molecule type" value="Genomic_DNA"/>
</dbReference>
<evidence type="ECO:0000313" key="2">
    <source>
        <dbReference type="EMBL" id="TFV37156.1"/>
    </source>
</evidence>
<keyword evidence="3" id="KW-1185">Reference proteome</keyword>
<evidence type="ECO:0000256" key="1">
    <source>
        <dbReference type="SAM" id="Phobius"/>
    </source>
</evidence>
<comment type="caution">
    <text evidence="2">The sequence shown here is derived from an EMBL/GenBank/DDBJ whole genome shotgun (WGS) entry which is preliminary data.</text>
</comment>
<accession>A0A4Y9L2X6</accession>
<protein>
    <submittedName>
        <fullName evidence="2">Uncharacterized protein</fullName>
    </submittedName>
</protein>
<name>A0A4Y9L2X6_9BRAD</name>
<dbReference type="Proteomes" id="UP000298225">
    <property type="component" value="Unassembled WGS sequence"/>
</dbReference>
<proteinExistence type="predicted"/>
<dbReference type="RefSeq" id="WP_135170115.1">
    <property type="nucleotide sequence ID" value="NZ_SPQU01000009.1"/>
</dbReference>
<keyword evidence="1" id="KW-0812">Transmembrane</keyword>
<gene>
    <name evidence="2" type="ORF">E4K66_20890</name>
</gene>
<feature type="transmembrane region" description="Helical" evidence="1">
    <location>
        <begin position="20"/>
        <end position="41"/>
    </location>
</feature>
<sequence>MLEYLTQALAGLKAHELASTWADVSGFLIAIFGFGATLVGVRKSKNAALAAQQAAQATRDSIRLLETIVDFSTAIAVLEDIKRAHRETGISSTLPERYATIRKQLIVLKASHVKLSDDQLAVIQNAVANLSTMEDHIEKALANKSVFPVTKFNFIISRDIDKLVDVLTALKTDQEVRNGAEQT</sequence>